<sequence>MTSAPPPLVGAASAPPPLVDASFVPPPLVNGASHRAGATSATCLSMLTLAPPLYPFKPSLKRSFGRSDSTASGGSPKERIVPPSQKTTTTSLRIDRFFSWVDEAVAMRNVKLKLEPPPPPARPIIPATASKTPIAQPAQANPSVPHQAASPREQLPPPPLLAKPPTSDPASVRERLPPTPKKPEPPVVTLDDLFRKTQASPRIYYLPLSEEEVAAKLAEQGKGKTE</sequence>
<dbReference type="PANTHER" id="PTHR47031:SF3">
    <property type="entry name" value="SAP DOMAIN-CONTAINING PROTEIN"/>
    <property type="match status" value="1"/>
</dbReference>
<proteinExistence type="predicted"/>
<dbReference type="Proteomes" id="UP001054889">
    <property type="component" value="Unassembled WGS sequence"/>
</dbReference>
<dbReference type="AlphaFoldDB" id="A0AAV5F2A8"/>
<feature type="compositionally biased region" description="Basic and acidic residues" evidence="1">
    <location>
        <begin position="171"/>
        <end position="184"/>
    </location>
</feature>
<name>A0AAV5F2A8_ELECO</name>
<evidence type="ECO:0000256" key="1">
    <source>
        <dbReference type="SAM" id="MobiDB-lite"/>
    </source>
</evidence>
<gene>
    <name evidence="2" type="primary">gb17177</name>
    <name evidence="2" type="ORF">PR202_gb17177</name>
</gene>
<protein>
    <submittedName>
        <fullName evidence="2">Uncharacterized protein</fullName>
    </submittedName>
</protein>
<dbReference type="Pfam" id="PF16294">
    <property type="entry name" value="RSB_motif"/>
    <property type="match status" value="1"/>
</dbReference>
<feature type="compositionally biased region" description="Polar residues" evidence="1">
    <location>
        <begin position="133"/>
        <end position="144"/>
    </location>
</feature>
<dbReference type="PANTHER" id="PTHR47031">
    <property type="entry name" value="SAP DNA-BINDING DOMAIN-CONTAINING PROTEIN"/>
    <property type="match status" value="1"/>
</dbReference>
<feature type="region of interest" description="Disordered" evidence="1">
    <location>
        <begin position="60"/>
        <end position="88"/>
    </location>
</feature>
<evidence type="ECO:0000313" key="3">
    <source>
        <dbReference type="Proteomes" id="UP001054889"/>
    </source>
</evidence>
<accession>A0AAV5F2A8</accession>
<reference evidence="2" key="1">
    <citation type="journal article" date="2018" name="DNA Res.">
        <title>Multiple hybrid de novo genome assembly of finger millet, an orphan allotetraploid crop.</title>
        <authorList>
            <person name="Hatakeyama M."/>
            <person name="Aluri S."/>
            <person name="Balachadran M.T."/>
            <person name="Sivarajan S.R."/>
            <person name="Patrignani A."/>
            <person name="Gruter S."/>
            <person name="Poveda L."/>
            <person name="Shimizu-Inatsugi R."/>
            <person name="Baeten J."/>
            <person name="Francoijs K.J."/>
            <person name="Nataraja K.N."/>
            <person name="Reddy Y.A.N."/>
            <person name="Phadnis S."/>
            <person name="Ravikumar R.L."/>
            <person name="Schlapbach R."/>
            <person name="Sreeman S.M."/>
            <person name="Shimizu K.K."/>
        </authorList>
    </citation>
    <scope>NUCLEOTIDE SEQUENCE</scope>
</reference>
<keyword evidence="3" id="KW-1185">Reference proteome</keyword>
<dbReference type="InterPro" id="IPR032552">
    <property type="entry name" value="RSB_motif"/>
</dbReference>
<organism evidence="2 3">
    <name type="scientific">Eleusine coracana subsp. coracana</name>
    <dbReference type="NCBI Taxonomy" id="191504"/>
    <lineage>
        <taxon>Eukaryota</taxon>
        <taxon>Viridiplantae</taxon>
        <taxon>Streptophyta</taxon>
        <taxon>Embryophyta</taxon>
        <taxon>Tracheophyta</taxon>
        <taxon>Spermatophyta</taxon>
        <taxon>Magnoliopsida</taxon>
        <taxon>Liliopsida</taxon>
        <taxon>Poales</taxon>
        <taxon>Poaceae</taxon>
        <taxon>PACMAD clade</taxon>
        <taxon>Chloridoideae</taxon>
        <taxon>Cynodonteae</taxon>
        <taxon>Eleusininae</taxon>
        <taxon>Eleusine</taxon>
    </lineage>
</organism>
<comment type="caution">
    <text evidence="2">The sequence shown here is derived from an EMBL/GenBank/DDBJ whole genome shotgun (WGS) entry which is preliminary data.</text>
</comment>
<evidence type="ECO:0000313" key="2">
    <source>
        <dbReference type="EMBL" id="GJN28992.1"/>
    </source>
</evidence>
<reference evidence="2" key="2">
    <citation type="submission" date="2021-12" db="EMBL/GenBank/DDBJ databases">
        <title>Resequencing data analysis of finger millet.</title>
        <authorList>
            <person name="Hatakeyama M."/>
            <person name="Aluri S."/>
            <person name="Balachadran M.T."/>
            <person name="Sivarajan S.R."/>
            <person name="Poveda L."/>
            <person name="Shimizu-Inatsugi R."/>
            <person name="Schlapbach R."/>
            <person name="Sreeman S.M."/>
            <person name="Shimizu K.K."/>
        </authorList>
    </citation>
    <scope>NUCLEOTIDE SEQUENCE</scope>
</reference>
<dbReference type="EMBL" id="BQKI01000081">
    <property type="protein sequence ID" value="GJN28992.1"/>
    <property type="molecule type" value="Genomic_DNA"/>
</dbReference>
<feature type="region of interest" description="Disordered" evidence="1">
    <location>
        <begin position="133"/>
        <end position="188"/>
    </location>
</feature>